<sequence>MGGVRDDATGTRDRRHQEQALFHSRLVALRRALNLWWERTEDGESGGAPEDLIAIRSRLSDAVEQMEAVKRLRRAQ</sequence>
<dbReference type="EMBL" id="LR797064">
    <property type="protein sequence ID" value="CAB4184845.1"/>
    <property type="molecule type" value="Genomic_DNA"/>
</dbReference>
<name>A0A6J5QVV5_9CAUD</name>
<gene>
    <name evidence="1" type="ORF">UFOVP1124_43</name>
</gene>
<reference evidence="1" key="1">
    <citation type="submission" date="2020-05" db="EMBL/GenBank/DDBJ databases">
        <authorList>
            <person name="Chiriac C."/>
            <person name="Salcher M."/>
            <person name="Ghai R."/>
            <person name="Kavagutti S V."/>
        </authorList>
    </citation>
    <scope>NUCLEOTIDE SEQUENCE</scope>
</reference>
<accession>A0A6J5QVV5</accession>
<evidence type="ECO:0000313" key="1">
    <source>
        <dbReference type="EMBL" id="CAB4184845.1"/>
    </source>
</evidence>
<protein>
    <submittedName>
        <fullName evidence="1">Uncharacterized protein</fullName>
    </submittedName>
</protein>
<proteinExistence type="predicted"/>
<organism evidence="1">
    <name type="scientific">uncultured Caudovirales phage</name>
    <dbReference type="NCBI Taxonomy" id="2100421"/>
    <lineage>
        <taxon>Viruses</taxon>
        <taxon>Duplodnaviria</taxon>
        <taxon>Heunggongvirae</taxon>
        <taxon>Uroviricota</taxon>
        <taxon>Caudoviricetes</taxon>
        <taxon>Peduoviridae</taxon>
        <taxon>Maltschvirus</taxon>
        <taxon>Maltschvirus maltsch</taxon>
    </lineage>
</organism>